<keyword evidence="2" id="KW-1003">Cell membrane</keyword>
<feature type="transmembrane region" description="Helical" evidence="6">
    <location>
        <begin position="383"/>
        <end position="405"/>
    </location>
</feature>
<evidence type="ECO:0000256" key="4">
    <source>
        <dbReference type="ARBA" id="ARBA00022989"/>
    </source>
</evidence>
<keyword evidence="4 6" id="KW-1133">Transmembrane helix</keyword>
<evidence type="ECO:0000259" key="7">
    <source>
        <dbReference type="SMART" id="SM00849"/>
    </source>
</evidence>
<reference evidence="8 9" key="1">
    <citation type="submission" date="2019-03" db="EMBL/GenBank/DDBJ databases">
        <title>Genome sequence of Lentibacillus salicampi ATCC BAA-719.</title>
        <authorList>
            <person name="Maclea K.S."/>
            <person name="Simoes Junior M."/>
        </authorList>
    </citation>
    <scope>NUCLEOTIDE SEQUENCE [LARGE SCALE GENOMIC DNA]</scope>
    <source>
        <strain evidence="8 9">ATCC BAA-719</strain>
    </source>
</reference>
<evidence type="ECO:0000256" key="2">
    <source>
        <dbReference type="ARBA" id="ARBA00022475"/>
    </source>
</evidence>
<dbReference type="InterPro" id="IPR004477">
    <property type="entry name" value="ComEC_N"/>
</dbReference>
<dbReference type="InterPro" id="IPR025405">
    <property type="entry name" value="DUF4131"/>
</dbReference>
<feature type="transmembrane region" description="Helical" evidence="6">
    <location>
        <begin position="264"/>
        <end position="296"/>
    </location>
</feature>
<dbReference type="EMBL" id="SRHY01000003">
    <property type="protein sequence ID" value="TFJ94058.1"/>
    <property type="molecule type" value="Genomic_DNA"/>
</dbReference>
<feature type="transmembrane region" description="Helical" evidence="6">
    <location>
        <begin position="442"/>
        <end position="464"/>
    </location>
</feature>
<dbReference type="Gene3D" id="3.60.15.10">
    <property type="entry name" value="Ribonuclease Z/Hydroxyacylglutathione hydrolase-like"/>
    <property type="match status" value="1"/>
</dbReference>
<dbReference type="PANTHER" id="PTHR30619">
    <property type="entry name" value="DNA INTERNALIZATION/COMPETENCE PROTEIN COMEC/REC2"/>
    <property type="match status" value="1"/>
</dbReference>
<dbReference type="InterPro" id="IPR004797">
    <property type="entry name" value="Competence_ComEC/Rec2"/>
</dbReference>
<comment type="caution">
    <text evidence="8">The sequence shown here is derived from an EMBL/GenBank/DDBJ whole genome shotgun (WGS) entry which is preliminary data.</text>
</comment>
<feature type="transmembrane region" description="Helical" evidence="6">
    <location>
        <begin position="12"/>
        <end position="39"/>
    </location>
</feature>
<name>A0A4Y9ADT8_9BACI</name>
<evidence type="ECO:0000256" key="5">
    <source>
        <dbReference type="ARBA" id="ARBA00023136"/>
    </source>
</evidence>
<evidence type="ECO:0000256" key="1">
    <source>
        <dbReference type="ARBA" id="ARBA00004651"/>
    </source>
</evidence>
<dbReference type="CDD" id="cd07731">
    <property type="entry name" value="ComA-like_MBL-fold"/>
    <property type="match status" value="1"/>
</dbReference>
<dbReference type="NCBIfam" id="TIGR00361">
    <property type="entry name" value="ComEC_Rec2"/>
    <property type="match status" value="1"/>
</dbReference>
<dbReference type="SMART" id="SM00849">
    <property type="entry name" value="Lactamase_B"/>
    <property type="match status" value="1"/>
</dbReference>
<dbReference type="Pfam" id="PF03772">
    <property type="entry name" value="Competence"/>
    <property type="match status" value="1"/>
</dbReference>
<dbReference type="InterPro" id="IPR036866">
    <property type="entry name" value="RibonucZ/Hydroxyglut_hydro"/>
</dbReference>
<feature type="transmembrane region" description="Helical" evidence="6">
    <location>
        <begin position="353"/>
        <end position="371"/>
    </location>
</feature>
<keyword evidence="9" id="KW-1185">Reference proteome</keyword>
<gene>
    <name evidence="8" type="ORF">E4U82_04390</name>
</gene>
<feature type="transmembrane region" description="Helical" evidence="6">
    <location>
        <begin position="232"/>
        <end position="252"/>
    </location>
</feature>
<dbReference type="GO" id="GO:0030420">
    <property type="term" value="P:establishment of competence for transformation"/>
    <property type="evidence" value="ECO:0007669"/>
    <property type="project" value="InterPro"/>
</dbReference>
<organism evidence="8 9">
    <name type="scientific">Lentibacillus salicampi</name>
    <dbReference type="NCBI Taxonomy" id="175306"/>
    <lineage>
        <taxon>Bacteria</taxon>
        <taxon>Bacillati</taxon>
        <taxon>Bacillota</taxon>
        <taxon>Bacilli</taxon>
        <taxon>Bacillales</taxon>
        <taxon>Bacillaceae</taxon>
        <taxon>Lentibacillus</taxon>
    </lineage>
</organism>
<comment type="subcellular location">
    <subcellularLocation>
        <location evidence="1">Cell membrane</location>
        <topology evidence="1">Multi-pass membrane protein</topology>
    </subcellularLocation>
</comment>
<evidence type="ECO:0000256" key="6">
    <source>
        <dbReference type="SAM" id="Phobius"/>
    </source>
</evidence>
<dbReference type="InterPro" id="IPR001279">
    <property type="entry name" value="Metallo-B-lactamas"/>
</dbReference>
<accession>A0A4Y9ADT8</accession>
<keyword evidence="5 6" id="KW-0472">Membrane</keyword>
<evidence type="ECO:0000313" key="9">
    <source>
        <dbReference type="Proteomes" id="UP000298484"/>
    </source>
</evidence>
<feature type="transmembrane region" description="Helical" evidence="6">
    <location>
        <begin position="308"/>
        <end position="341"/>
    </location>
</feature>
<dbReference type="SUPFAM" id="SSF56281">
    <property type="entry name" value="Metallo-hydrolase/oxidoreductase"/>
    <property type="match status" value="1"/>
</dbReference>
<dbReference type="Pfam" id="PF00753">
    <property type="entry name" value="Lactamase_B"/>
    <property type="match status" value="1"/>
</dbReference>
<sequence>MKGYWHVPALGIAVSFLAVIFENIWFLAVFFLWLLYLYYDQRLGKIAILISLTCSIFAYTYIPELEVPQEDEAFTSHQSTFTGQITSPISESEARIGFELKDEESDRKWLIVYFKDDQDGDHDLKHGASCTIYGQPELPEEGRNPGQFDYQKYLLGQGITYQITVDSLESLDCSGSSFLNNIYQLRSRLIQFVQDEISPETAAWLNALVLGDDAQIDEETTELFQRWNLSHILAISGLHVGLLVGLFYFLLVKMNILTKEKAQWVMIFFLPFYALIAGGEPSVLRASAMVLLFMLANKMNWKFSVTDVLSIVFIMLTLLDPYMLYHIGFQLSFSVTLGLLLSKNWLSQTSISFFSILKISFVSQMIILPLQVEYFYTFQPLSILLNLIIVPYFTMFVIPLMFFMLLLAPMAGFLISYIDRLFVHIHEVFMVFIQFIDQTLYYPLVIGSFPLAAAIVYYVLFLILMEKLERKQQKQAFKLGCYLTALLIIIVIKPYFSPTGHVTMLDIGQGDAIVIELPYRKGVIFIDAGAKVAFDSDEPSDNIFKQVIQPYLYSRGISKVDTTFISHADTDHMGSLQYMAESGMVDNVVVSQYYAFSENVTEVLADIGTEVIRASQEEAVTIGGQTFYVLGPIRDKQSANENSLVLYTAIGGKSWLFTGDIDSDTERELLNRYPELHADVLKVAHHGSKTSTDPVFLQKLQPIYGLISVGENNTYGHPHASVMNALKEANISIIRTDQNGAIQYHFSESEGTFSTFLP</sequence>
<feature type="transmembrane region" description="Helical" evidence="6">
    <location>
        <begin position="476"/>
        <end position="496"/>
    </location>
</feature>
<dbReference type="OrthoDB" id="9761531at2"/>
<feature type="domain" description="Metallo-beta-lactamase" evidence="7">
    <location>
        <begin position="509"/>
        <end position="711"/>
    </location>
</feature>
<dbReference type="PANTHER" id="PTHR30619:SF1">
    <property type="entry name" value="RECOMBINATION PROTEIN 2"/>
    <property type="match status" value="1"/>
</dbReference>
<dbReference type="Pfam" id="PF13567">
    <property type="entry name" value="DUF4131"/>
    <property type="match status" value="1"/>
</dbReference>
<dbReference type="GO" id="GO:0005886">
    <property type="term" value="C:plasma membrane"/>
    <property type="evidence" value="ECO:0007669"/>
    <property type="project" value="UniProtKB-SubCell"/>
</dbReference>
<evidence type="ECO:0000313" key="8">
    <source>
        <dbReference type="EMBL" id="TFJ94058.1"/>
    </source>
</evidence>
<evidence type="ECO:0000256" key="3">
    <source>
        <dbReference type="ARBA" id="ARBA00022692"/>
    </source>
</evidence>
<dbReference type="RefSeq" id="WP_135108858.1">
    <property type="nucleotide sequence ID" value="NZ_SRHY01000003.1"/>
</dbReference>
<dbReference type="InterPro" id="IPR052159">
    <property type="entry name" value="Competence_DNA_uptake"/>
</dbReference>
<dbReference type="NCBIfam" id="TIGR00360">
    <property type="entry name" value="ComEC_N-term"/>
    <property type="match status" value="1"/>
</dbReference>
<dbReference type="InterPro" id="IPR035681">
    <property type="entry name" value="ComA-like_MBL"/>
</dbReference>
<keyword evidence="3 6" id="KW-0812">Transmembrane</keyword>
<proteinExistence type="predicted"/>
<dbReference type="AlphaFoldDB" id="A0A4Y9ADT8"/>
<protein>
    <submittedName>
        <fullName evidence="8">DNA internalization-related competence protein ComEC/Rec2</fullName>
    </submittedName>
</protein>
<dbReference type="Proteomes" id="UP000298484">
    <property type="component" value="Unassembled WGS sequence"/>
</dbReference>